<dbReference type="Proteomes" id="UP000231019">
    <property type="component" value="Unassembled WGS sequence"/>
</dbReference>
<organism evidence="2 3">
    <name type="scientific">bacterium (Candidatus Blackallbacteria) CG17_big_fil_post_rev_8_21_14_2_50_48_46</name>
    <dbReference type="NCBI Taxonomy" id="2014261"/>
    <lineage>
        <taxon>Bacteria</taxon>
        <taxon>Candidatus Blackallbacteria</taxon>
    </lineage>
</organism>
<protein>
    <recommendedName>
        <fullName evidence="4">DUF885 domain-containing protein</fullName>
    </recommendedName>
</protein>
<feature type="coiled-coil region" evidence="1">
    <location>
        <begin position="244"/>
        <end position="295"/>
    </location>
</feature>
<evidence type="ECO:0000313" key="2">
    <source>
        <dbReference type="EMBL" id="PIW16162.1"/>
    </source>
</evidence>
<dbReference type="AlphaFoldDB" id="A0A2M7G2X8"/>
<name>A0A2M7G2X8_9BACT</name>
<dbReference type="PANTHER" id="PTHR33361">
    <property type="entry name" value="GLR0591 PROTEIN"/>
    <property type="match status" value="1"/>
</dbReference>
<gene>
    <name evidence="2" type="ORF">COW36_14455</name>
</gene>
<evidence type="ECO:0000313" key="3">
    <source>
        <dbReference type="Proteomes" id="UP000231019"/>
    </source>
</evidence>
<dbReference type="PANTHER" id="PTHR33361:SF15">
    <property type="entry name" value="DUF885 FAMILY LIPOPROTEIN"/>
    <property type="match status" value="1"/>
</dbReference>
<keyword evidence="1" id="KW-0175">Coiled coil</keyword>
<dbReference type="Pfam" id="PF05960">
    <property type="entry name" value="DUF885"/>
    <property type="match status" value="1"/>
</dbReference>
<sequence>MTESALPPLAEQILRFLYETDPVNATGLGIHDYDYHYADFSPEKRAEILKQKKAFLQELKALEESHLSSEDQVDLSILQSQLSTQIYEEEVRENLKRDPSLYPTEALYGVQQLQINYNLPLDHRVLAIIGRLKAMPRLFEQGMANLRSNPSKISKVSISVARDSVMAGRQFLEEIVPQFSGTVPHYFKDLLESNTQALKALHHYQKFLDELEPQAQDSLACGKEHFDFLLRNKYQLDYHLDEVLEIGREALKETERLIAEVAQELNPGKTWREQVEELKNKHPEADNLLQAYKAEAERIRDFVVSENLVTLPETETLALMDTPIFQRSIMPYSGYVSPAAFEDHQTGYFWVTPVQDSLSDEDKHKHLRSHNIYDVTLTTVHHGYPGQHLLFVQTHQHPSRVRNSFPDPFLASGWPLYCEEMLYTEGLYTDLNTRLFQLKDQLWRDYRVIIDTQLHLGQMDYETAVQTLVEKVGLDPASAEAEVKRYALFPTIAIGYMFGKREIIRMRQEIAELKGDDFSLLKFHNNLLSFGMLPLSQLRRLMLTHYGLEA</sequence>
<evidence type="ECO:0008006" key="4">
    <source>
        <dbReference type="Google" id="ProtNLM"/>
    </source>
</evidence>
<comment type="caution">
    <text evidence="2">The sequence shown here is derived from an EMBL/GenBank/DDBJ whole genome shotgun (WGS) entry which is preliminary data.</text>
</comment>
<proteinExistence type="predicted"/>
<dbReference type="EMBL" id="PFFQ01000040">
    <property type="protein sequence ID" value="PIW16162.1"/>
    <property type="molecule type" value="Genomic_DNA"/>
</dbReference>
<dbReference type="InterPro" id="IPR010281">
    <property type="entry name" value="DUF885"/>
</dbReference>
<reference evidence="2 3" key="1">
    <citation type="submission" date="2017-09" db="EMBL/GenBank/DDBJ databases">
        <title>Depth-based differentiation of microbial function through sediment-hosted aquifers and enrichment of novel symbionts in the deep terrestrial subsurface.</title>
        <authorList>
            <person name="Probst A.J."/>
            <person name="Ladd B."/>
            <person name="Jarett J.K."/>
            <person name="Geller-Mcgrath D.E."/>
            <person name="Sieber C.M."/>
            <person name="Emerson J.B."/>
            <person name="Anantharaman K."/>
            <person name="Thomas B.C."/>
            <person name="Malmstrom R."/>
            <person name="Stieglmeier M."/>
            <person name="Klingl A."/>
            <person name="Woyke T."/>
            <person name="Ryan C.M."/>
            <person name="Banfield J.F."/>
        </authorList>
    </citation>
    <scope>NUCLEOTIDE SEQUENCE [LARGE SCALE GENOMIC DNA]</scope>
    <source>
        <strain evidence="2">CG17_big_fil_post_rev_8_21_14_2_50_48_46</strain>
    </source>
</reference>
<evidence type="ECO:0000256" key="1">
    <source>
        <dbReference type="SAM" id="Coils"/>
    </source>
</evidence>
<accession>A0A2M7G2X8</accession>